<dbReference type="STRING" id="28573.A0A0U1M3Y4"/>
<dbReference type="GO" id="GO:0005737">
    <property type="term" value="C:cytoplasm"/>
    <property type="evidence" value="ECO:0007669"/>
    <property type="project" value="UniProtKB-SubCell"/>
</dbReference>
<keyword evidence="15" id="KW-0804">Transcription</keyword>
<comment type="subunit">
    <text evidence="18">Part of the 60S ribosomal subunit.</text>
</comment>
<evidence type="ECO:0000256" key="14">
    <source>
        <dbReference type="ARBA" id="ARBA00023125"/>
    </source>
</evidence>
<proteinExistence type="inferred from homology"/>
<dbReference type="CDD" id="cd01803">
    <property type="entry name" value="Ubl_ubiquitin"/>
    <property type="match status" value="1"/>
</dbReference>
<keyword evidence="11" id="KW-0862">Zinc</keyword>
<evidence type="ECO:0000256" key="20">
    <source>
        <dbReference type="SAM" id="MobiDB-lite"/>
    </source>
</evidence>
<keyword evidence="8" id="KW-1017">Isopeptide bond</keyword>
<dbReference type="InterPro" id="IPR033599">
    <property type="entry name" value="TAF1B/Rrn7"/>
</dbReference>
<evidence type="ECO:0000256" key="12">
    <source>
        <dbReference type="ARBA" id="ARBA00022980"/>
    </source>
</evidence>
<evidence type="ECO:0000256" key="3">
    <source>
        <dbReference type="ARBA" id="ARBA00004604"/>
    </source>
</evidence>
<comment type="similarity">
    <text evidence="4">Belongs to the RRN7/TAF1B family.</text>
</comment>
<dbReference type="Gene3D" id="4.10.1060.50">
    <property type="match status" value="1"/>
</dbReference>
<evidence type="ECO:0000256" key="2">
    <source>
        <dbReference type="ARBA" id="ARBA00004496"/>
    </source>
</evidence>
<dbReference type="FunFam" id="4.10.1060.50:FF:000001">
    <property type="entry name" value="ubiquitin-60S ribosomal protein L40"/>
    <property type="match status" value="1"/>
</dbReference>
<dbReference type="SUPFAM" id="SSF54236">
    <property type="entry name" value="Ubiquitin-like"/>
    <property type="match status" value="1"/>
</dbReference>
<dbReference type="GO" id="GO:0003735">
    <property type="term" value="F:structural constituent of ribosome"/>
    <property type="evidence" value="ECO:0007669"/>
    <property type="project" value="InterPro"/>
</dbReference>
<evidence type="ECO:0000256" key="13">
    <source>
        <dbReference type="ARBA" id="ARBA00023015"/>
    </source>
</evidence>
<feature type="region of interest" description="Disordered" evidence="20">
    <location>
        <begin position="448"/>
        <end position="470"/>
    </location>
</feature>
<dbReference type="InterPro" id="IPR001975">
    <property type="entry name" value="Ribosomal_eL40_dom"/>
</dbReference>
<sequence>MEHVERGPCGQDGCRETRYYLQDGVWFCRRGHQQEGRQVEEDPEDFGRRGTVHRVKKVATEKAQKTYSGRRGYRLFIQAYQLILWKQCYVLVHEKGFPADLEKVVKDLWALRMQSLVDKFDESLDAADNNASTEIFSSQPSAIETVEDKGPSSSRSRKATDNPLLEETLGLCYLATLLLRLPVSIGDIYRYAMREELPYVQAIRLVPLEIRDRLAQVYTRALSVQTALQGEHLHETVYQLGMMYSREYNITFPPLNVPLMLFQFVRQLALPLEVYPSARKLQQILGFSFQFPLEKKTSTRALSFPEAQLLALIVVATKLMFPFSKTKGFPISATEPAAQILDWNVWKAAQKHFEKKSKEKGRLAKGQEVTMNDGHVFHLTGQQMDDYLDWYENTWIDKNRVANPLAPMFPISRMESSLPTETKPSTKEKEDIEEKIRTVTSAIAPAKIIEQKEQRPNDEENDETTPRPGYSYRVYKKESEMPKTARRFYETAANLSGLSFKTLMAAVNRTELKLEKWQDDTRRAEYHGERNVEYVAFRDTFKCLPCGGLSATFARSTTGTDDIDEYRNHFVKTLTGKTITLEVESSDTIDNVKSKIQDKEGIPPDQQRLIFAGKQLEDGRTLSDYNIQKESTLHLVLRLRGGIIEPSLKALASKYNCDKSICRKCYARLPPRATNCRKRKCGHTNQLRPKKKLK</sequence>
<evidence type="ECO:0000256" key="1">
    <source>
        <dbReference type="ARBA" id="ARBA00002241"/>
    </source>
</evidence>
<dbReference type="EMBL" id="CVMT01000007">
    <property type="protein sequence ID" value="CRG90277.1"/>
    <property type="molecule type" value="Genomic_DNA"/>
</dbReference>
<evidence type="ECO:0000256" key="6">
    <source>
        <dbReference type="ARBA" id="ARBA00010570"/>
    </source>
</evidence>
<evidence type="ECO:0000256" key="19">
    <source>
        <dbReference type="ARBA" id="ARBA00045962"/>
    </source>
</evidence>
<keyword evidence="12 22" id="KW-0689">Ribosomal protein</keyword>
<reference evidence="22 23" key="1">
    <citation type="submission" date="2015-04" db="EMBL/GenBank/DDBJ databases">
        <authorList>
            <person name="Syromyatnikov M.Y."/>
            <person name="Popov V.N."/>
        </authorList>
    </citation>
    <scope>NUCLEOTIDE SEQUENCE [LARGE SCALE GENOMIC DNA]</scope>
    <source>
        <strain evidence="22">WF-38-12</strain>
    </source>
</reference>
<dbReference type="PROSITE" id="PS00299">
    <property type="entry name" value="UBIQUITIN_1"/>
    <property type="match status" value="1"/>
</dbReference>
<evidence type="ECO:0000256" key="15">
    <source>
        <dbReference type="ARBA" id="ARBA00023163"/>
    </source>
</evidence>
<dbReference type="InterPro" id="IPR048538">
    <property type="entry name" value="Rrn7_cyclin_C"/>
</dbReference>
<comment type="similarity">
    <text evidence="5">In the N-terminal section; belongs to the ubiquitin family.</text>
</comment>
<keyword evidence="14" id="KW-0238">DNA-binding</keyword>
<dbReference type="InterPro" id="IPR000626">
    <property type="entry name" value="Ubiquitin-like_dom"/>
</dbReference>
<dbReference type="PRINTS" id="PR00348">
    <property type="entry name" value="UBIQUITIN"/>
</dbReference>
<dbReference type="Pfam" id="PF00240">
    <property type="entry name" value="ubiquitin"/>
    <property type="match status" value="1"/>
</dbReference>
<evidence type="ECO:0000256" key="10">
    <source>
        <dbReference type="ARBA" id="ARBA00022771"/>
    </source>
</evidence>
<evidence type="ECO:0000256" key="16">
    <source>
        <dbReference type="ARBA" id="ARBA00023242"/>
    </source>
</evidence>
<dbReference type="Pfam" id="PF20644">
    <property type="entry name" value="Rrn7_cyclin_N"/>
    <property type="match status" value="1"/>
</dbReference>
<evidence type="ECO:0000259" key="21">
    <source>
        <dbReference type="PROSITE" id="PS50053"/>
    </source>
</evidence>
<dbReference type="OMA" id="ICRDIWA"/>
<evidence type="ECO:0000256" key="4">
    <source>
        <dbReference type="ARBA" id="ARBA00006899"/>
    </source>
</evidence>
<keyword evidence="10" id="KW-0863">Zinc-finger</keyword>
<dbReference type="GO" id="GO:0001164">
    <property type="term" value="F:RNA polymerase I core promoter sequence-specific DNA binding"/>
    <property type="evidence" value="ECO:0007669"/>
    <property type="project" value="InterPro"/>
</dbReference>
<dbReference type="SMART" id="SM01377">
    <property type="entry name" value="Ribosomal_L40e"/>
    <property type="match status" value="1"/>
</dbReference>
<dbReference type="GO" id="GO:0005840">
    <property type="term" value="C:ribosome"/>
    <property type="evidence" value="ECO:0007669"/>
    <property type="project" value="UniProtKB-KW"/>
</dbReference>
<dbReference type="GO" id="GO:0006412">
    <property type="term" value="P:translation"/>
    <property type="evidence" value="ECO:0007669"/>
    <property type="project" value="InterPro"/>
</dbReference>
<dbReference type="InterPro" id="IPR048540">
    <property type="entry name" value="Rrn7_cyclin_N"/>
</dbReference>
<keyword evidence="23" id="KW-1185">Reference proteome</keyword>
<protein>
    <submittedName>
        <fullName evidence="22">Ubiquitin-60S ribosomal protein L40</fullName>
    </submittedName>
</protein>
<gene>
    <name evidence="22" type="ORF">PISL3812_07320</name>
</gene>
<dbReference type="PANTHER" id="PTHR31576">
    <property type="entry name" value="TATA BOX-BINDING PROTEIN-ASSOCIATED FACTOR RNA POLYMERASE I SUBUNIT B"/>
    <property type="match status" value="1"/>
</dbReference>
<dbReference type="Pfam" id="PF20645">
    <property type="entry name" value="Rrn7_cyclin_C"/>
    <property type="match status" value="1"/>
</dbReference>
<dbReference type="SUPFAM" id="SSF57829">
    <property type="entry name" value="Zn-binding ribosomal proteins"/>
    <property type="match status" value="1"/>
</dbReference>
<organism evidence="22 23">
    <name type="scientific">Talaromyces islandicus</name>
    <name type="common">Penicillium islandicum</name>
    <dbReference type="NCBI Taxonomy" id="28573"/>
    <lineage>
        <taxon>Eukaryota</taxon>
        <taxon>Fungi</taxon>
        <taxon>Dikarya</taxon>
        <taxon>Ascomycota</taxon>
        <taxon>Pezizomycotina</taxon>
        <taxon>Eurotiomycetes</taxon>
        <taxon>Eurotiomycetidae</taxon>
        <taxon>Eurotiales</taxon>
        <taxon>Trichocomaceae</taxon>
        <taxon>Talaromyces</taxon>
        <taxon>Talaromyces sect. Islandici</taxon>
    </lineage>
</organism>
<evidence type="ECO:0000256" key="17">
    <source>
        <dbReference type="ARBA" id="ARBA00023274"/>
    </source>
</evidence>
<comment type="function">
    <text evidence="1">Component of the 60S subunit of the ribosome.</text>
</comment>
<name>A0A0U1M3Y4_TALIS</name>
<dbReference type="Proteomes" id="UP000054383">
    <property type="component" value="Unassembled WGS sequence"/>
</dbReference>
<keyword evidence="7" id="KW-0963">Cytoplasm</keyword>
<evidence type="ECO:0000313" key="23">
    <source>
        <dbReference type="Proteomes" id="UP000054383"/>
    </source>
</evidence>
<feature type="domain" description="Ubiquitin-like" evidence="21">
    <location>
        <begin position="570"/>
        <end position="642"/>
    </location>
</feature>
<evidence type="ECO:0000256" key="5">
    <source>
        <dbReference type="ARBA" id="ARBA00008373"/>
    </source>
</evidence>
<dbReference type="Pfam" id="PF01020">
    <property type="entry name" value="Ribosomal_L40e"/>
    <property type="match status" value="1"/>
</dbReference>
<keyword evidence="13" id="KW-0805">Transcription regulation</keyword>
<dbReference type="OrthoDB" id="428577at2759"/>
<comment type="similarity">
    <text evidence="6">In the C-terminal section; belongs to the eukaryotic ribosomal protein eL40 family.</text>
</comment>
<dbReference type="AlphaFoldDB" id="A0A0U1M3Y4"/>
<evidence type="ECO:0000256" key="18">
    <source>
        <dbReference type="ARBA" id="ARBA00035124"/>
    </source>
</evidence>
<feature type="compositionally biased region" description="Basic and acidic residues" evidence="20">
    <location>
        <begin position="449"/>
        <end position="458"/>
    </location>
</feature>
<dbReference type="InterPro" id="IPR019954">
    <property type="entry name" value="Ubiquitin_CS"/>
</dbReference>
<dbReference type="GO" id="GO:0008270">
    <property type="term" value="F:zinc ion binding"/>
    <property type="evidence" value="ECO:0007669"/>
    <property type="project" value="UniProtKB-KW"/>
</dbReference>
<evidence type="ECO:0000256" key="9">
    <source>
        <dbReference type="ARBA" id="ARBA00022723"/>
    </source>
</evidence>
<dbReference type="GO" id="GO:0042790">
    <property type="term" value="P:nucleolar large rRNA transcription by RNA polymerase I"/>
    <property type="evidence" value="ECO:0007669"/>
    <property type="project" value="TreeGrafter"/>
</dbReference>
<dbReference type="InterPro" id="IPR019956">
    <property type="entry name" value="Ubiquitin_dom"/>
</dbReference>
<keyword evidence="17" id="KW-0687">Ribonucleoprotein</keyword>
<dbReference type="Gene3D" id="3.10.20.90">
    <property type="entry name" value="Phosphatidylinositol 3-kinase Catalytic Subunit, Chain A, domain 1"/>
    <property type="match status" value="1"/>
</dbReference>
<dbReference type="InterPro" id="IPR029071">
    <property type="entry name" value="Ubiquitin-like_domsf"/>
</dbReference>
<dbReference type="InterPro" id="IPR038587">
    <property type="entry name" value="Ribosomal_eL40_sf"/>
</dbReference>
<dbReference type="PROSITE" id="PS50053">
    <property type="entry name" value="UBIQUITIN_2"/>
    <property type="match status" value="1"/>
</dbReference>
<evidence type="ECO:0000256" key="7">
    <source>
        <dbReference type="ARBA" id="ARBA00022490"/>
    </source>
</evidence>
<dbReference type="InterPro" id="IPR021752">
    <property type="entry name" value="TF_Rrn7_Zf"/>
</dbReference>
<evidence type="ECO:0000256" key="11">
    <source>
        <dbReference type="ARBA" id="ARBA00022833"/>
    </source>
</evidence>
<keyword evidence="9" id="KW-0479">Metal-binding</keyword>
<dbReference type="FunFam" id="3.10.20.90:FF:000014">
    <property type="entry name" value="Ubiquitin-60S ribosomal L40 fusion"/>
    <property type="match status" value="1"/>
</dbReference>
<evidence type="ECO:0000313" key="22">
    <source>
        <dbReference type="EMBL" id="CRG90277.1"/>
    </source>
</evidence>
<dbReference type="InterPro" id="IPR011332">
    <property type="entry name" value="Ribosomal_zn-bd"/>
</dbReference>
<dbReference type="GO" id="GO:1990904">
    <property type="term" value="C:ribonucleoprotein complex"/>
    <property type="evidence" value="ECO:0007669"/>
    <property type="project" value="UniProtKB-KW"/>
</dbReference>
<keyword evidence="16" id="KW-0539">Nucleus</keyword>
<accession>A0A0U1M3Y4</accession>
<comment type="function">
    <text evidence="19">Component of the ribosome, a large ribonucleoprotein complex responsible for the synthesis of proteins in the cell. The small ribosomal subunit (SSU) binds messenger RNAs (mRNAs) and translates the encoded message by selecting cognate aminoacyl-transfer RNA (tRNA) molecules. The large subunit (LSU) contains the ribosomal catalytic site termed the peptidyl transferase center (PTC), which catalyzes the formation of peptide bonds, thereby polymerizing the amino acids delivered by tRNAs into a polypeptide chain. The nascent polypeptides leave the ribosome through a tunnel in the LSU and interact with protein factors that function in enzymatic processing, targeting, and the membrane insertion of nascent chains at the exit of the ribosomal tunnel. eL40 is essential for translation of a subset of cellular transcripts, including stress response transcripts, such as DDR2.</text>
</comment>
<dbReference type="PANTHER" id="PTHR31576:SF2">
    <property type="entry name" value="TATA BOX-BINDING PROTEIN-ASSOCIATED FACTOR RNA POLYMERASE I SUBUNIT B"/>
    <property type="match status" value="1"/>
</dbReference>
<comment type="subcellular location">
    <subcellularLocation>
        <location evidence="2">Cytoplasm</location>
    </subcellularLocation>
    <subcellularLocation>
        <location evidence="3">Nucleus</location>
        <location evidence="3">Nucleolus</location>
    </subcellularLocation>
</comment>
<dbReference type="SMART" id="SM00213">
    <property type="entry name" value="UBQ"/>
    <property type="match status" value="1"/>
</dbReference>
<dbReference type="Pfam" id="PF11781">
    <property type="entry name" value="Zn_ribbon_RRN7"/>
    <property type="match status" value="1"/>
</dbReference>
<dbReference type="GO" id="GO:0070860">
    <property type="term" value="C:RNA polymerase I core factor complex"/>
    <property type="evidence" value="ECO:0007669"/>
    <property type="project" value="InterPro"/>
</dbReference>
<dbReference type="GO" id="GO:0016567">
    <property type="term" value="P:protein ubiquitination"/>
    <property type="evidence" value="ECO:0007669"/>
    <property type="project" value="UniProtKB-ARBA"/>
</dbReference>
<evidence type="ECO:0000256" key="8">
    <source>
        <dbReference type="ARBA" id="ARBA00022499"/>
    </source>
</evidence>
<dbReference type="GO" id="GO:0000055">
    <property type="term" value="P:ribosomal large subunit export from nucleus"/>
    <property type="evidence" value="ECO:0007669"/>
    <property type="project" value="UniProtKB-ARBA"/>
</dbReference>